<keyword evidence="5" id="KW-0808">Transferase</keyword>
<dbReference type="STRING" id="298654.FraEuI1c_4656"/>
<feature type="region of interest" description="Disordered" evidence="11">
    <location>
        <begin position="499"/>
        <end position="525"/>
    </location>
</feature>
<dbReference type="HOGENOM" id="CLU_000445_89_6_11"/>
<dbReference type="CDD" id="cd00082">
    <property type="entry name" value="HisKA"/>
    <property type="match status" value="1"/>
</dbReference>
<dbReference type="AlphaFoldDB" id="E3IY50"/>
<dbReference type="InterPro" id="IPR050428">
    <property type="entry name" value="TCS_sensor_his_kinase"/>
</dbReference>
<protein>
    <recommendedName>
        <fullName evidence="3">histidine kinase</fullName>
        <ecNumber evidence="3">2.7.13.3</ecNumber>
    </recommendedName>
</protein>
<dbReference type="InterPro" id="IPR003660">
    <property type="entry name" value="HAMP_dom"/>
</dbReference>
<evidence type="ECO:0000256" key="3">
    <source>
        <dbReference type="ARBA" id="ARBA00012438"/>
    </source>
</evidence>
<evidence type="ECO:0000256" key="7">
    <source>
        <dbReference type="ARBA" id="ARBA00022777"/>
    </source>
</evidence>
<dbReference type="GO" id="GO:0000155">
    <property type="term" value="F:phosphorelay sensor kinase activity"/>
    <property type="evidence" value="ECO:0007669"/>
    <property type="project" value="InterPro"/>
</dbReference>
<dbReference type="EC" id="2.7.13.3" evidence="3"/>
<evidence type="ECO:0000256" key="2">
    <source>
        <dbReference type="ARBA" id="ARBA00004236"/>
    </source>
</evidence>
<feature type="region of interest" description="Disordered" evidence="11">
    <location>
        <begin position="1"/>
        <end position="21"/>
    </location>
</feature>
<dbReference type="InterPro" id="IPR036890">
    <property type="entry name" value="HATPase_C_sf"/>
</dbReference>
<dbReference type="Pfam" id="PF00512">
    <property type="entry name" value="HisKA"/>
    <property type="match status" value="1"/>
</dbReference>
<dbReference type="InterPro" id="IPR005467">
    <property type="entry name" value="His_kinase_dom"/>
</dbReference>
<keyword evidence="16" id="KW-1185">Reference proteome</keyword>
<feature type="compositionally biased region" description="Basic residues" evidence="11">
    <location>
        <begin position="7"/>
        <end position="20"/>
    </location>
</feature>
<feature type="transmembrane region" description="Helical" evidence="12">
    <location>
        <begin position="21"/>
        <end position="46"/>
    </location>
</feature>
<dbReference type="EMBL" id="CP002299">
    <property type="protein sequence ID" value="ADP82648.1"/>
    <property type="molecule type" value="Genomic_DNA"/>
</dbReference>
<dbReference type="InterPro" id="IPR036097">
    <property type="entry name" value="HisK_dim/P_sf"/>
</dbReference>
<feature type="domain" description="HAMP" evidence="14">
    <location>
        <begin position="204"/>
        <end position="260"/>
    </location>
</feature>
<reference evidence="15 16" key="1">
    <citation type="submission" date="2010-10" db="EMBL/GenBank/DDBJ databases">
        <title>Complete sequence of Frankia sp. EuI1c.</title>
        <authorList>
            <consortium name="US DOE Joint Genome Institute"/>
            <person name="Lucas S."/>
            <person name="Copeland A."/>
            <person name="Lapidus A."/>
            <person name="Cheng J.-F."/>
            <person name="Bruce D."/>
            <person name="Goodwin L."/>
            <person name="Pitluck S."/>
            <person name="Chertkov O."/>
            <person name="Detter J.C."/>
            <person name="Han C."/>
            <person name="Tapia R."/>
            <person name="Land M."/>
            <person name="Hauser L."/>
            <person name="Jeffries C."/>
            <person name="Kyrpides N."/>
            <person name="Ivanova N."/>
            <person name="Mikhailova N."/>
            <person name="Beauchemin N."/>
            <person name="Sen A."/>
            <person name="Sur S.A."/>
            <person name="Gtari M."/>
            <person name="Wall L."/>
            <person name="Tisa L."/>
            <person name="Woyke T."/>
        </authorList>
    </citation>
    <scope>NUCLEOTIDE SEQUENCE [LARGE SCALE GENOMIC DNA]</scope>
    <source>
        <strain evidence="16">DSM 45817 / CECT 9037 / EuI1c</strain>
    </source>
</reference>
<evidence type="ECO:0000256" key="8">
    <source>
        <dbReference type="ARBA" id="ARBA00022989"/>
    </source>
</evidence>
<dbReference type="PROSITE" id="PS50885">
    <property type="entry name" value="HAMP"/>
    <property type="match status" value="1"/>
</dbReference>
<dbReference type="RefSeq" id="WP_013425766.1">
    <property type="nucleotide sequence ID" value="NC_014666.1"/>
</dbReference>
<dbReference type="KEGG" id="fri:FraEuI1c_4656"/>
<keyword evidence="10 12" id="KW-0472">Membrane</keyword>
<accession>E3IY50</accession>
<dbReference type="eggNOG" id="COG2205">
    <property type="taxonomic scope" value="Bacteria"/>
</dbReference>
<evidence type="ECO:0000313" key="16">
    <source>
        <dbReference type="Proteomes" id="UP000002484"/>
    </source>
</evidence>
<dbReference type="PANTHER" id="PTHR45436">
    <property type="entry name" value="SENSOR HISTIDINE KINASE YKOH"/>
    <property type="match status" value="1"/>
</dbReference>
<dbReference type="InterPro" id="IPR003594">
    <property type="entry name" value="HATPase_dom"/>
</dbReference>
<gene>
    <name evidence="15" type="ordered locus">FraEuI1c_4656</name>
</gene>
<dbReference type="Gene3D" id="1.10.287.130">
    <property type="match status" value="1"/>
</dbReference>
<evidence type="ECO:0000256" key="9">
    <source>
        <dbReference type="ARBA" id="ARBA00023012"/>
    </source>
</evidence>
<sequence>MPDLGRLSRRPRKASSRRGRGLGSRTALVTTAVALLAVIITGAIFLGQLGRVGEAQARRALGRQADLVADLARRPGALTGQARDPELRADVIRAVGAQQISLLMLDPDGLATLAVGPGEGRRVPVLTAGTRARLAGTSENTEVRTVAGRRVLVSTRQLSGGNTLLLIQDVSAARELTVAESRRLLIALVVALTVATVAGLVLARRLARPLRALAGAAHGLASGRRDVDVTLALPTGGPVEIADVADALAGLATALATSEARQREFLLSVSHELRTPLTAIRGFAEALADGVTPGPEAPHAGRVILDEALRLDRLVQDLLDLARLDADDFRVDLAPVDLGRVLADAADVWRRRCAAEGIPLRVEGPPPGRPVVVVGDAARLRQILDGLAENALRVVPTGAPIVLAARAEPSPLGLVGVLEVGVLEVRDGGPGLTADDCAVAFDRSALYERYRGLRPVSTGLGLALVGRLAARLGGSARAGAAAEGGAAFSVRLPLAPLGGDEGPVHRRATGPRRALAVGPSRDAPP</sequence>
<dbReference type="FunFam" id="1.10.287.130:FF:000001">
    <property type="entry name" value="Two-component sensor histidine kinase"/>
    <property type="match status" value="1"/>
</dbReference>
<dbReference type="InParanoid" id="E3IY50"/>
<dbReference type="Gene3D" id="6.10.340.10">
    <property type="match status" value="1"/>
</dbReference>
<dbReference type="SMART" id="SM00387">
    <property type="entry name" value="HATPase_c"/>
    <property type="match status" value="1"/>
</dbReference>
<evidence type="ECO:0000313" key="15">
    <source>
        <dbReference type="EMBL" id="ADP82648.1"/>
    </source>
</evidence>
<dbReference type="OrthoDB" id="3190394at2"/>
<evidence type="ECO:0000256" key="12">
    <source>
        <dbReference type="SAM" id="Phobius"/>
    </source>
</evidence>
<name>E3IY50_PSEI1</name>
<keyword evidence="6 12" id="KW-0812">Transmembrane</keyword>
<keyword evidence="4" id="KW-0597">Phosphoprotein</keyword>
<proteinExistence type="predicted"/>
<dbReference type="SUPFAM" id="SSF55874">
    <property type="entry name" value="ATPase domain of HSP90 chaperone/DNA topoisomerase II/histidine kinase"/>
    <property type="match status" value="1"/>
</dbReference>
<dbReference type="PANTHER" id="PTHR45436:SF5">
    <property type="entry name" value="SENSOR HISTIDINE KINASE TRCS"/>
    <property type="match status" value="1"/>
</dbReference>
<evidence type="ECO:0000256" key="11">
    <source>
        <dbReference type="SAM" id="MobiDB-lite"/>
    </source>
</evidence>
<comment type="catalytic activity">
    <reaction evidence="1">
        <text>ATP + protein L-histidine = ADP + protein N-phospho-L-histidine.</text>
        <dbReference type="EC" id="2.7.13.3"/>
    </reaction>
</comment>
<dbReference type="PRINTS" id="PR00344">
    <property type="entry name" value="BCTRLSENSOR"/>
</dbReference>
<dbReference type="PROSITE" id="PS50109">
    <property type="entry name" value="HIS_KIN"/>
    <property type="match status" value="1"/>
</dbReference>
<evidence type="ECO:0000256" key="1">
    <source>
        <dbReference type="ARBA" id="ARBA00000085"/>
    </source>
</evidence>
<evidence type="ECO:0000259" key="14">
    <source>
        <dbReference type="PROSITE" id="PS50885"/>
    </source>
</evidence>
<dbReference type="SMART" id="SM00388">
    <property type="entry name" value="HisKA"/>
    <property type="match status" value="1"/>
</dbReference>
<keyword evidence="9" id="KW-0902">Two-component regulatory system</keyword>
<dbReference type="Pfam" id="PF00672">
    <property type="entry name" value="HAMP"/>
    <property type="match status" value="1"/>
</dbReference>
<evidence type="ECO:0000256" key="5">
    <source>
        <dbReference type="ARBA" id="ARBA00022679"/>
    </source>
</evidence>
<evidence type="ECO:0000256" key="10">
    <source>
        <dbReference type="ARBA" id="ARBA00023136"/>
    </source>
</evidence>
<comment type="subcellular location">
    <subcellularLocation>
        <location evidence="2">Cell membrane</location>
    </subcellularLocation>
</comment>
<dbReference type="InterPro" id="IPR003661">
    <property type="entry name" value="HisK_dim/P_dom"/>
</dbReference>
<organism evidence="15 16">
    <name type="scientific">Pseudofrankia inefficax (strain DSM 45817 / CECT 9037 / DDB 130130 / EuI1c)</name>
    <name type="common">Frankia inefficax</name>
    <dbReference type="NCBI Taxonomy" id="298654"/>
    <lineage>
        <taxon>Bacteria</taxon>
        <taxon>Bacillati</taxon>
        <taxon>Actinomycetota</taxon>
        <taxon>Actinomycetes</taxon>
        <taxon>Frankiales</taxon>
        <taxon>Frankiaceae</taxon>
        <taxon>Pseudofrankia</taxon>
    </lineage>
</organism>
<dbReference type="InterPro" id="IPR004358">
    <property type="entry name" value="Sig_transdc_His_kin-like_C"/>
</dbReference>
<feature type="transmembrane region" description="Helical" evidence="12">
    <location>
        <begin position="184"/>
        <end position="203"/>
    </location>
</feature>
<dbReference type="GO" id="GO:0005886">
    <property type="term" value="C:plasma membrane"/>
    <property type="evidence" value="ECO:0007669"/>
    <property type="project" value="UniProtKB-SubCell"/>
</dbReference>
<dbReference type="SUPFAM" id="SSF47384">
    <property type="entry name" value="Homodimeric domain of signal transducing histidine kinase"/>
    <property type="match status" value="1"/>
</dbReference>
<dbReference type="Pfam" id="PF02518">
    <property type="entry name" value="HATPase_c"/>
    <property type="match status" value="1"/>
</dbReference>
<dbReference type="Gene3D" id="3.30.565.10">
    <property type="entry name" value="Histidine kinase-like ATPase, C-terminal domain"/>
    <property type="match status" value="1"/>
</dbReference>
<feature type="domain" description="Histidine kinase" evidence="13">
    <location>
        <begin position="268"/>
        <end position="496"/>
    </location>
</feature>
<keyword evidence="7 15" id="KW-0418">Kinase</keyword>
<dbReference type="Proteomes" id="UP000002484">
    <property type="component" value="Chromosome"/>
</dbReference>
<evidence type="ECO:0000259" key="13">
    <source>
        <dbReference type="PROSITE" id="PS50109"/>
    </source>
</evidence>
<evidence type="ECO:0000256" key="6">
    <source>
        <dbReference type="ARBA" id="ARBA00022692"/>
    </source>
</evidence>
<evidence type="ECO:0000256" key="4">
    <source>
        <dbReference type="ARBA" id="ARBA00022553"/>
    </source>
</evidence>
<keyword evidence="8 12" id="KW-1133">Transmembrane helix</keyword>